<protein>
    <recommendedName>
        <fullName evidence="1">FP protein C-terminal domain-containing protein</fullName>
    </recommendedName>
</protein>
<organism evidence="2 3">
    <name type="scientific">Diatraea saccharalis</name>
    <name type="common">sugarcane borer</name>
    <dbReference type="NCBI Taxonomy" id="40085"/>
    <lineage>
        <taxon>Eukaryota</taxon>
        <taxon>Metazoa</taxon>
        <taxon>Ecdysozoa</taxon>
        <taxon>Arthropoda</taxon>
        <taxon>Hexapoda</taxon>
        <taxon>Insecta</taxon>
        <taxon>Pterygota</taxon>
        <taxon>Neoptera</taxon>
        <taxon>Endopterygota</taxon>
        <taxon>Lepidoptera</taxon>
        <taxon>Glossata</taxon>
        <taxon>Ditrysia</taxon>
        <taxon>Pyraloidea</taxon>
        <taxon>Crambidae</taxon>
        <taxon>Crambinae</taxon>
        <taxon>Diatraea</taxon>
    </lineage>
</organism>
<accession>A0A9N9R4Y4</accession>
<reference evidence="2" key="2">
    <citation type="submission" date="2022-10" db="EMBL/GenBank/DDBJ databases">
        <authorList>
            <consortium name="ENA_rothamsted_submissions"/>
            <consortium name="culmorum"/>
            <person name="King R."/>
        </authorList>
    </citation>
    <scope>NUCLEOTIDE SEQUENCE</scope>
</reference>
<dbReference type="InterPro" id="IPR057251">
    <property type="entry name" value="FP_C"/>
</dbReference>
<evidence type="ECO:0000313" key="3">
    <source>
        <dbReference type="Proteomes" id="UP001153714"/>
    </source>
</evidence>
<feature type="domain" description="FP protein C-terminal" evidence="1">
    <location>
        <begin position="39"/>
        <end position="91"/>
    </location>
</feature>
<dbReference type="Pfam" id="PF25298">
    <property type="entry name" value="Baculo_FP_2nd"/>
    <property type="match status" value="1"/>
</dbReference>
<keyword evidence="3" id="KW-1185">Reference proteome</keyword>
<evidence type="ECO:0000259" key="1">
    <source>
        <dbReference type="Pfam" id="PF25298"/>
    </source>
</evidence>
<evidence type="ECO:0000313" key="2">
    <source>
        <dbReference type="EMBL" id="CAG9790218.1"/>
    </source>
</evidence>
<name>A0A9N9R4Y4_9NEOP</name>
<proteinExistence type="predicted"/>
<dbReference type="OrthoDB" id="7414876at2759"/>
<reference evidence="2" key="1">
    <citation type="submission" date="2021-12" db="EMBL/GenBank/DDBJ databases">
        <authorList>
            <person name="King R."/>
        </authorList>
    </citation>
    <scope>NUCLEOTIDE SEQUENCE</scope>
</reference>
<gene>
    <name evidence="2" type="ORF">DIATSA_LOCUS7887</name>
</gene>
<sequence>MTRLLKDNMVSASRKRRMTTADLNISGDTKSIFINEHLTSYNKQLLKNAKEVCKNKQYIFTWTKNGRVYVRKGDTSPALWIAIEEDLKKIV</sequence>
<dbReference type="Proteomes" id="UP001153714">
    <property type="component" value="Chromosome 21"/>
</dbReference>
<dbReference type="AlphaFoldDB" id="A0A9N9R4Y4"/>
<dbReference type="EMBL" id="OU893352">
    <property type="protein sequence ID" value="CAG9790218.1"/>
    <property type="molecule type" value="Genomic_DNA"/>
</dbReference>